<reference evidence="5" key="1">
    <citation type="journal article" date="2014" name="Nat. Commun.">
        <title>The rainbow trout genome provides novel insights into evolution after whole-genome duplication in vertebrates.</title>
        <authorList>
            <person name="Berthelot C."/>
            <person name="Brunet F."/>
            <person name="Chalopin D."/>
            <person name="Juanchich A."/>
            <person name="Bernard M."/>
            <person name="Noel B."/>
            <person name="Bento P."/>
            <person name="Da Silva C."/>
            <person name="Labadie K."/>
            <person name="Alberti A."/>
            <person name="Aury J.M."/>
            <person name="Louis A."/>
            <person name="Dehais P."/>
            <person name="Bardou P."/>
            <person name="Montfort J."/>
            <person name="Klopp C."/>
            <person name="Cabau C."/>
            <person name="Gaspin C."/>
            <person name="Thorgaard G.H."/>
            <person name="Boussaha M."/>
            <person name="Quillet E."/>
            <person name="Guyomard R."/>
            <person name="Galiana D."/>
            <person name="Bobe J."/>
            <person name="Volff J.N."/>
            <person name="Genet C."/>
            <person name="Wincker P."/>
            <person name="Jaillon O."/>
            <person name="Roest Crollius H."/>
            <person name="Guiguen Y."/>
        </authorList>
    </citation>
    <scope>NUCLEOTIDE SEQUENCE [LARGE SCALE GENOMIC DNA]</scope>
</reference>
<evidence type="ECO:0000313" key="5">
    <source>
        <dbReference type="EMBL" id="CDQ56799.1"/>
    </source>
</evidence>
<evidence type="ECO:0000259" key="4">
    <source>
        <dbReference type="PROSITE" id="PS50102"/>
    </source>
</evidence>
<evidence type="ECO:0000256" key="1">
    <source>
        <dbReference type="ARBA" id="ARBA00022884"/>
    </source>
</evidence>
<dbReference type="InterPro" id="IPR000504">
    <property type="entry name" value="RRM_dom"/>
</dbReference>
<gene>
    <name evidence="5" type="ORF">GSONMT00065678001</name>
</gene>
<feature type="region of interest" description="Disordered" evidence="3">
    <location>
        <begin position="39"/>
        <end position="65"/>
    </location>
</feature>
<dbReference type="SUPFAM" id="SSF54928">
    <property type="entry name" value="RNA-binding domain, RBD"/>
    <property type="match status" value="1"/>
</dbReference>
<dbReference type="InterPro" id="IPR035979">
    <property type="entry name" value="RBD_domain_sf"/>
</dbReference>
<reference evidence="5" key="2">
    <citation type="submission" date="2014-03" db="EMBL/GenBank/DDBJ databases">
        <authorList>
            <person name="Genoscope - CEA"/>
        </authorList>
    </citation>
    <scope>NUCLEOTIDE SEQUENCE</scope>
</reference>
<dbReference type="PANTHER" id="PTHR48034">
    <property type="entry name" value="TRANSFORMER-2 SEX-DETERMINING PROTEIN-RELATED"/>
    <property type="match status" value="1"/>
</dbReference>
<evidence type="ECO:0000256" key="3">
    <source>
        <dbReference type="SAM" id="MobiDB-lite"/>
    </source>
</evidence>
<evidence type="ECO:0000313" key="6">
    <source>
        <dbReference type="Proteomes" id="UP000193380"/>
    </source>
</evidence>
<name>A0A060VV13_ONCMY</name>
<dbReference type="PROSITE" id="PS50102">
    <property type="entry name" value="RRM"/>
    <property type="match status" value="1"/>
</dbReference>
<dbReference type="Proteomes" id="UP000193380">
    <property type="component" value="Unassembled WGS sequence"/>
</dbReference>
<dbReference type="PaxDb" id="8022-A0A060VV13"/>
<dbReference type="STRING" id="8022.A0A060VV13"/>
<keyword evidence="1 2" id="KW-0694">RNA-binding</keyword>
<dbReference type="Pfam" id="PF00076">
    <property type="entry name" value="RRM_1"/>
    <property type="match status" value="1"/>
</dbReference>
<sequence length="65" mass="7281">MSEEGKLFVGGLSFDTNEQSLENVFSKYGQISEVDEIKDRDTQGPGALVSSPSRTQMRPRMLCWP</sequence>
<dbReference type="InterPro" id="IPR050441">
    <property type="entry name" value="RBM"/>
</dbReference>
<dbReference type="AlphaFoldDB" id="A0A060VV13"/>
<dbReference type="GO" id="GO:0003723">
    <property type="term" value="F:RNA binding"/>
    <property type="evidence" value="ECO:0007669"/>
    <property type="project" value="UniProtKB-UniRule"/>
</dbReference>
<dbReference type="InterPro" id="IPR012677">
    <property type="entry name" value="Nucleotide-bd_a/b_plait_sf"/>
</dbReference>
<evidence type="ECO:0000256" key="2">
    <source>
        <dbReference type="PROSITE-ProRule" id="PRU00176"/>
    </source>
</evidence>
<organism evidence="5 6">
    <name type="scientific">Oncorhynchus mykiss</name>
    <name type="common">Rainbow trout</name>
    <name type="synonym">Salmo gairdneri</name>
    <dbReference type="NCBI Taxonomy" id="8022"/>
    <lineage>
        <taxon>Eukaryota</taxon>
        <taxon>Metazoa</taxon>
        <taxon>Chordata</taxon>
        <taxon>Craniata</taxon>
        <taxon>Vertebrata</taxon>
        <taxon>Euteleostomi</taxon>
        <taxon>Actinopterygii</taxon>
        <taxon>Neopterygii</taxon>
        <taxon>Teleostei</taxon>
        <taxon>Protacanthopterygii</taxon>
        <taxon>Salmoniformes</taxon>
        <taxon>Salmonidae</taxon>
        <taxon>Salmoninae</taxon>
        <taxon>Oncorhynchus</taxon>
    </lineage>
</organism>
<feature type="domain" description="RRM" evidence="4">
    <location>
        <begin position="5"/>
        <end position="46"/>
    </location>
</feature>
<protein>
    <recommendedName>
        <fullName evidence="4">RRM domain-containing protein</fullName>
    </recommendedName>
</protein>
<accession>A0A060VV13</accession>
<dbReference type="EMBL" id="FR904269">
    <property type="protein sequence ID" value="CDQ56799.1"/>
    <property type="molecule type" value="Genomic_DNA"/>
</dbReference>
<dbReference type="Gene3D" id="3.30.70.330">
    <property type="match status" value="1"/>
</dbReference>
<proteinExistence type="predicted"/>